<dbReference type="OrthoDB" id="449487at2759"/>
<evidence type="ECO:0000256" key="3">
    <source>
        <dbReference type="ARBA" id="ARBA00022723"/>
    </source>
</evidence>
<dbReference type="HAMAP" id="MF_01374">
    <property type="entry name" value="Glyoxalase_2"/>
    <property type="match status" value="1"/>
</dbReference>
<dbReference type="PhylomeDB" id="B3RT69"/>
<dbReference type="GO" id="GO:0005739">
    <property type="term" value="C:mitochondrion"/>
    <property type="evidence" value="ECO:0000318"/>
    <property type="project" value="GO_Central"/>
</dbReference>
<reference evidence="7 8" key="1">
    <citation type="journal article" date="2008" name="Nature">
        <title>The Trichoplax genome and the nature of placozoans.</title>
        <authorList>
            <person name="Srivastava M."/>
            <person name="Begovic E."/>
            <person name="Chapman J."/>
            <person name="Putnam N.H."/>
            <person name="Hellsten U."/>
            <person name="Kawashima T."/>
            <person name="Kuo A."/>
            <person name="Mitros T."/>
            <person name="Salamov A."/>
            <person name="Carpenter M.L."/>
            <person name="Signorovitch A.Y."/>
            <person name="Moreno M.A."/>
            <person name="Kamm K."/>
            <person name="Grimwood J."/>
            <person name="Schmutz J."/>
            <person name="Shapiro H."/>
            <person name="Grigoriev I.V."/>
            <person name="Buss L.W."/>
            <person name="Schierwater B."/>
            <person name="Dellaporta S.L."/>
            <person name="Rokhsar D.S."/>
        </authorList>
    </citation>
    <scope>NUCLEOTIDE SEQUENCE [LARGE SCALE GENOMIC DNA]</scope>
    <source>
        <strain evidence="7 8">Grell-BS-1999</strain>
    </source>
</reference>
<dbReference type="NCBIfam" id="TIGR03413">
    <property type="entry name" value="GSH_gloB"/>
    <property type="match status" value="1"/>
</dbReference>
<sequence length="337" mass="37551">MTFTLDTVHAIVVVALASAKRFGYDPMFAVLYYLYARTFVGRWLHLNRLSAATKAQKGSHSKVKLHRYSGVTIKPIAILDDNYAYLIIDHNLKLGILVDPSEPRLVQEALKAEDINLAAILITHGHWDHSGGNTILHKLYPDIAIYGNSEDNVPNLTHFVKDGDSIKIGTLVFDVIGTPGHTLGHVMYTLNRKEQGEPSSVFSGDHLFLAGCGRIFEGNGAMMLKSLDRLLELDDKTLVWPGHEYATSNLKFAIAVEPSNKAIIEKLTWADSLRNNCESTCPSTIGEEKSYNPFLRSHIPEISKTLGCPEQTDYHNQNHRAEVVSLLRSKKNSFKAK</sequence>
<dbReference type="CTD" id="6751855"/>
<evidence type="ECO:0000256" key="5">
    <source>
        <dbReference type="ARBA" id="ARBA00022833"/>
    </source>
</evidence>
<keyword evidence="5" id="KW-0862">Zinc</keyword>
<accession>B3RT69</accession>
<proteinExistence type="inferred from homology"/>
<dbReference type="Pfam" id="PF16123">
    <property type="entry name" value="HAGH_C"/>
    <property type="match status" value="1"/>
</dbReference>
<keyword evidence="8" id="KW-1185">Reference proteome</keyword>
<dbReference type="GO" id="GO:0004416">
    <property type="term" value="F:hydroxyacylglutathione hydrolase activity"/>
    <property type="evidence" value="ECO:0007669"/>
    <property type="project" value="InterPro"/>
</dbReference>
<dbReference type="AlphaFoldDB" id="B3RT69"/>
<dbReference type="GO" id="GO:0046872">
    <property type="term" value="F:metal ion binding"/>
    <property type="evidence" value="ECO:0007669"/>
    <property type="project" value="UniProtKB-KW"/>
</dbReference>
<dbReference type="InterPro" id="IPR032282">
    <property type="entry name" value="HAGH_C"/>
</dbReference>
<dbReference type="SMART" id="SM00849">
    <property type="entry name" value="Lactamase_B"/>
    <property type="match status" value="1"/>
</dbReference>
<dbReference type="FunCoup" id="B3RT69">
    <property type="interactions" value="46"/>
</dbReference>
<evidence type="ECO:0000313" key="8">
    <source>
        <dbReference type="Proteomes" id="UP000009022"/>
    </source>
</evidence>
<organism evidence="7 8">
    <name type="scientific">Trichoplax adhaerens</name>
    <name type="common">Trichoplax reptans</name>
    <dbReference type="NCBI Taxonomy" id="10228"/>
    <lineage>
        <taxon>Eukaryota</taxon>
        <taxon>Metazoa</taxon>
        <taxon>Placozoa</taxon>
        <taxon>Uniplacotomia</taxon>
        <taxon>Trichoplacea</taxon>
        <taxon>Trichoplacidae</taxon>
        <taxon>Trichoplax</taxon>
    </lineage>
</organism>
<evidence type="ECO:0000313" key="7">
    <source>
        <dbReference type="EMBL" id="EDV27171.1"/>
    </source>
</evidence>
<dbReference type="CDD" id="cd07723">
    <property type="entry name" value="hydroxyacylglutathione_hydrolase_MBL-fold"/>
    <property type="match status" value="1"/>
</dbReference>
<dbReference type="HOGENOM" id="CLU_030571_4_3_1"/>
<dbReference type="eggNOG" id="KOG0813">
    <property type="taxonomic scope" value="Eukaryota"/>
</dbReference>
<comment type="similarity">
    <text evidence="2">Belongs to the metallo-beta-lactamase superfamily. Glyoxalase II family.</text>
</comment>
<feature type="domain" description="Metallo-beta-lactamase" evidence="6">
    <location>
        <begin position="81"/>
        <end position="243"/>
    </location>
</feature>
<dbReference type="InParanoid" id="B3RT69"/>
<dbReference type="GeneID" id="6751855"/>
<keyword evidence="3" id="KW-0479">Metal-binding</keyword>
<dbReference type="PANTHER" id="PTHR11935">
    <property type="entry name" value="BETA LACTAMASE DOMAIN"/>
    <property type="match status" value="1"/>
</dbReference>
<dbReference type="Gene3D" id="3.60.15.10">
    <property type="entry name" value="Ribonuclease Z/Hydroxyacylglutathione hydrolase-like"/>
    <property type="match status" value="1"/>
</dbReference>
<dbReference type="STRING" id="10228.B3RT69"/>
<evidence type="ECO:0000256" key="2">
    <source>
        <dbReference type="ARBA" id="ARBA00006759"/>
    </source>
</evidence>
<dbReference type="InterPro" id="IPR036866">
    <property type="entry name" value="RibonucZ/Hydroxyglut_hydro"/>
</dbReference>
<keyword evidence="4" id="KW-0378">Hydrolase</keyword>
<dbReference type="KEGG" id="tad:TRIADDRAFT_54858"/>
<name>B3RT69_TRIAD</name>
<dbReference type="RefSeq" id="XP_002111167.1">
    <property type="nucleotide sequence ID" value="XM_002111131.1"/>
</dbReference>
<dbReference type="InterPro" id="IPR017782">
    <property type="entry name" value="Hydroxyacylglutathione_Hdrlase"/>
</dbReference>
<dbReference type="PANTHER" id="PTHR11935:SF116">
    <property type="entry name" value="HYDROLASE PNKD-RELATED"/>
    <property type="match status" value="1"/>
</dbReference>
<dbReference type="OMA" id="NYAYIFY"/>
<dbReference type="Pfam" id="PF00753">
    <property type="entry name" value="Lactamase_B"/>
    <property type="match status" value="1"/>
</dbReference>
<gene>
    <name evidence="7" type="ORF">TRIADDRAFT_54858</name>
</gene>
<dbReference type="InterPro" id="IPR001279">
    <property type="entry name" value="Metallo-B-lactamas"/>
</dbReference>
<dbReference type="EMBL" id="DS985243">
    <property type="protein sequence ID" value="EDV27171.1"/>
    <property type="molecule type" value="Genomic_DNA"/>
</dbReference>
<evidence type="ECO:0000259" key="6">
    <source>
        <dbReference type="SMART" id="SM00849"/>
    </source>
</evidence>
<evidence type="ECO:0000256" key="4">
    <source>
        <dbReference type="ARBA" id="ARBA00022801"/>
    </source>
</evidence>
<comment type="cofactor">
    <cofactor evidence="1">
        <name>Zn(2+)</name>
        <dbReference type="ChEBI" id="CHEBI:29105"/>
    </cofactor>
</comment>
<dbReference type="Proteomes" id="UP000009022">
    <property type="component" value="Unassembled WGS sequence"/>
</dbReference>
<protein>
    <recommendedName>
        <fullName evidence="6">Metallo-beta-lactamase domain-containing protein</fullName>
    </recommendedName>
</protein>
<dbReference type="GO" id="GO:0019243">
    <property type="term" value="P:methylglyoxal catabolic process to D-lactate via S-lactoyl-glutathione"/>
    <property type="evidence" value="ECO:0007669"/>
    <property type="project" value="InterPro"/>
</dbReference>
<evidence type="ECO:0000256" key="1">
    <source>
        <dbReference type="ARBA" id="ARBA00001947"/>
    </source>
</evidence>
<dbReference type="SUPFAM" id="SSF56281">
    <property type="entry name" value="Metallo-hydrolase/oxidoreductase"/>
    <property type="match status" value="1"/>
</dbReference>
<dbReference type="InterPro" id="IPR035680">
    <property type="entry name" value="Clx_II_MBL"/>
</dbReference>